<dbReference type="EMBL" id="FR824091">
    <property type="protein sequence ID" value="CCA18151.1"/>
    <property type="molecule type" value="Genomic_DNA"/>
</dbReference>
<reference evidence="1" key="2">
    <citation type="submission" date="2011-02" db="EMBL/GenBank/DDBJ databases">
        <authorList>
            <person name="MacLean D."/>
        </authorList>
    </citation>
    <scope>NUCLEOTIDE SEQUENCE</scope>
</reference>
<gene>
    <name evidence="1" type="primary">AlNc14C46G3705</name>
    <name evidence="1" type="ORF">ALNC14_042940</name>
</gene>
<protein>
    <submittedName>
        <fullName evidence="1">AlNc14C46G3705 protein</fullName>
    </submittedName>
</protein>
<reference evidence="1" key="1">
    <citation type="journal article" date="2011" name="PLoS Biol.">
        <title>Gene gain and loss during evolution of obligate parasitism in the white rust pathogen of Arabidopsis thaliana.</title>
        <authorList>
            <person name="Kemen E."/>
            <person name="Gardiner A."/>
            <person name="Schultz-Larsen T."/>
            <person name="Kemen A.C."/>
            <person name="Balmuth A.L."/>
            <person name="Robert-Seilaniantz A."/>
            <person name="Bailey K."/>
            <person name="Holub E."/>
            <person name="Studholme D.J."/>
            <person name="Maclean D."/>
            <person name="Jones J.D."/>
        </authorList>
    </citation>
    <scope>NUCLEOTIDE SEQUENCE</scope>
</reference>
<dbReference type="AlphaFoldDB" id="F0WAI0"/>
<name>F0WAI0_9STRA</name>
<sequence length="62" mass="6450">MDGSFISVQDALPVVGVDELVQQFLCTSVTFSTASEIGGGASLSRAPFCVSGAQDRDLLDQL</sequence>
<evidence type="ECO:0000313" key="1">
    <source>
        <dbReference type="EMBL" id="CCA18151.1"/>
    </source>
</evidence>
<dbReference type="HOGENOM" id="CLU_2908738_0_0_1"/>
<proteinExistence type="predicted"/>
<accession>F0WAI0</accession>
<organism evidence="1">
    <name type="scientific">Albugo laibachii Nc14</name>
    <dbReference type="NCBI Taxonomy" id="890382"/>
    <lineage>
        <taxon>Eukaryota</taxon>
        <taxon>Sar</taxon>
        <taxon>Stramenopiles</taxon>
        <taxon>Oomycota</taxon>
        <taxon>Peronosporomycetes</taxon>
        <taxon>Albuginales</taxon>
        <taxon>Albuginaceae</taxon>
        <taxon>Albugo</taxon>
    </lineage>
</organism>